<organism evidence="5">
    <name type="scientific">Oryza punctata</name>
    <name type="common">Red rice</name>
    <dbReference type="NCBI Taxonomy" id="4537"/>
    <lineage>
        <taxon>Eukaryota</taxon>
        <taxon>Viridiplantae</taxon>
        <taxon>Streptophyta</taxon>
        <taxon>Embryophyta</taxon>
        <taxon>Tracheophyta</taxon>
        <taxon>Spermatophyta</taxon>
        <taxon>Magnoliopsida</taxon>
        <taxon>Liliopsida</taxon>
        <taxon>Poales</taxon>
        <taxon>Poaceae</taxon>
        <taxon>BOP clade</taxon>
        <taxon>Oryzoideae</taxon>
        <taxon>Oryzeae</taxon>
        <taxon>Oryzinae</taxon>
        <taxon>Oryza</taxon>
    </lineage>
</organism>
<dbReference type="eggNOG" id="KOG1724">
    <property type="taxonomic scope" value="Eukaryota"/>
</dbReference>
<evidence type="ECO:0000259" key="4">
    <source>
        <dbReference type="Pfam" id="PF01466"/>
    </source>
</evidence>
<dbReference type="PIRSF" id="PIRSF028729">
    <property type="entry name" value="E3_ubiquit_lig_SCF_Skp"/>
    <property type="match status" value="1"/>
</dbReference>
<dbReference type="Gene3D" id="3.30.710.10">
    <property type="entry name" value="Potassium Channel Kv1.1, Chain A"/>
    <property type="match status" value="1"/>
</dbReference>
<dbReference type="InterPro" id="IPR016072">
    <property type="entry name" value="Skp1_comp_dimer"/>
</dbReference>
<evidence type="ECO:0000313" key="5">
    <source>
        <dbReference type="EnsemblPlants" id="OPUNC02G08340.1"/>
    </source>
</evidence>
<reference evidence="5" key="2">
    <citation type="submission" date="2018-05" db="EMBL/GenBank/DDBJ databases">
        <title>OpunRS2 (Oryza punctata Reference Sequence Version 2).</title>
        <authorList>
            <person name="Zhang J."/>
            <person name="Kudrna D."/>
            <person name="Lee S."/>
            <person name="Talag J."/>
            <person name="Welchert J."/>
            <person name="Wing R.A."/>
        </authorList>
    </citation>
    <scope>NUCLEOTIDE SEQUENCE [LARGE SCALE GENOMIC DNA]</scope>
</reference>
<feature type="domain" description="SKP1 component dimerisation" evidence="4">
    <location>
        <begin position="154"/>
        <end position="200"/>
    </location>
</feature>
<proteinExistence type="inferred from homology"/>
<dbReference type="SUPFAM" id="SSF81382">
    <property type="entry name" value="Skp1 dimerisation domain-like"/>
    <property type="match status" value="1"/>
</dbReference>
<dbReference type="HOGENOM" id="CLU_059252_5_0_1"/>
<dbReference type="InterPro" id="IPR036296">
    <property type="entry name" value="SKP1-like_dim_sf"/>
</dbReference>
<dbReference type="GO" id="GO:0006511">
    <property type="term" value="P:ubiquitin-dependent protein catabolic process"/>
    <property type="evidence" value="ECO:0007669"/>
    <property type="project" value="InterPro"/>
</dbReference>
<comment type="function">
    <text evidence="2">Involved in ubiquitination and subsequent proteasomal degradation of target proteins. Together with CUL1, RBX1 and a F-box protein, it forms a SCF E3 ubiquitin ligase complex. The functional specificity of this complex depends on the type of F-box protein. In the SCF complex, it serves as an adapter that links the F-box protein to CUL1.</text>
</comment>
<dbReference type="UniPathway" id="UPA00143"/>
<keyword evidence="6" id="KW-1185">Reference proteome</keyword>
<dbReference type="EnsemblPlants" id="OPUNC02G08340.1">
    <property type="protein sequence ID" value="OPUNC02G08340.1"/>
    <property type="gene ID" value="OPUNC02G08340"/>
</dbReference>
<dbReference type="STRING" id="4537.A0A0E0JXJ1"/>
<evidence type="ECO:0000313" key="6">
    <source>
        <dbReference type="Proteomes" id="UP000026962"/>
    </source>
</evidence>
<dbReference type="AlphaFoldDB" id="A0A0E0JXJ1"/>
<evidence type="ECO:0000256" key="2">
    <source>
        <dbReference type="PIRNR" id="PIRNR028729"/>
    </source>
</evidence>
<dbReference type="Proteomes" id="UP000026962">
    <property type="component" value="Chromosome 2"/>
</dbReference>
<name>A0A0E0JXJ1_ORYPU</name>
<sequence>MAGKAETTATTTTTTANNNNGSGGGGYIRTVTLRGCDGVRVRVSAGTMAAASATARGRLDEAIGRTPRHAAVPDNVLINVPGVSRPVLARVADYCDRHYGLATGGGENSAPFAAPEGYGFDDPLARFDDELMDGADADTVVDLLRAATFLRIEKLADLASREVAACMRGRTVEQIREVFGIVNDYTKEEEQDVRKENSWAFDTYND</sequence>
<dbReference type="InterPro" id="IPR016897">
    <property type="entry name" value="SKP1"/>
</dbReference>
<feature type="compositionally biased region" description="Low complexity" evidence="3">
    <location>
        <begin position="1"/>
        <end position="20"/>
    </location>
</feature>
<evidence type="ECO:0000256" key="3">
    <source>
        <dbReference type="SAM" id="MobiDB-lite"/>
    </source>
</evidence>
<dbReference type="InterPro" id="IPR011333">
    <property type="entry name" value="SKP1/BTB/POZ_sf"/>
</dbReference>
<dbReference type="Pfam" id="PF01466">
    <property type="entry name" value="Skp1"/>
    <property type="match status" value="1"/>
</dbReference>
<comment type="similarity">
    <text evidence="2">Belongs to the SKP1 family.</text>
</comment>
<dbReference type="GO" id="GO:0016567">
    <property type="term" value="P:protein ubiquitination"/>
    <property type="evidence" value="ECO:0007669"/>
    <property type="project" value="UniProtKB-UniRule"/>
</dbReference>
<dbReference type="PANTHER" id="PTHR11165">
    <property type="entry name" value="SKP1"/>
    <property type="match status" value="1"/>
</dbReference>
<dbReference type="OMA" id="CDRHYGL"/>
<feature type="region of interest" description="Disordered" evidence="3">
    <location>
        <begin position="1"/>
        <end position="24"/>
    </location>
</feature>
<comment type="pathway">
    <text evidence="1 2">Protein modification; protein ubiquitination.</text>
</comment>
<dbReference type="Gramene" id="OPUNC02G08340.1">
    <property type="protein sequence ID" value="OPUNC02G08340.1"/>
    <property type="gene ID" value="OPUNC02G08340"/>
</dbReference>
<evidence type="ECO:0000256" key="1">
    <source>
        <dbReference type="ARBA" id="ARBA00004906"/>
    </source>
</evidence>
<protein>
    <recommendedName>
        <fullName evidence="2">SKP1-like protein</fullName>
    </recommendedName>
</protein>
<accession>A0A0E0JXJ1</accession>
<keyword evidence="2" id="KW-0833">Ubl conjugation pathway</keyword>
<comment type="subunit">
    <text evidence="2">Part of a SCF (SKP1-cullin-F-box) protein ligase complex.</text>
</comment>
<reference evidence="5" key="1">
    <citation type="submission" date="2015-04" db="UniProtKB">
        <authorList>
            <consortium name="EnsemblPlants"/>
        </authorList>
    </citation>
    <scope>IDENTIFICATION</scope>
</reference>